<feature type="domain" description="Nudix hydrolase" evidence="3">
    <location>
        <begin position="1"/>
        <end position="134"/>
    </location>
</feature>
<protein>
    <recommendedName>
        <fullName evidence="3">Nudix hydrolase domain-containing protein</fullName>
    </recommendedName>
</protein>
<keyword evidence="5" id="KW-1185">Reference proteome</keyword>
<name>A0ABP7BQ32_9ACTN</name>
<evidence type="ECO:0000313" key="4">
    <source>
        <dbReference type="EMBL" id="GAA3665748.1"/>
    </source>
</evidence>
<dbReference type="InterPro" id="IPR015797">
    <property type="entry name" value="NUDIX_hydrolase-like_dom_sf"/>
</dbReference>
<organism evidence="4 5">
    <name type="scientific">Nonomuraea antimicrobica</name>
    <dbReference type="NCBI Taxonomy" id="561173"/>
    <lineage>
        <taxon>Bacteria</taxon>
        <taxon>Bacillati</taxon>
        <taxon>Actinomycetota</taxon>
        <taxon>Actinomycetes</taxon>
        <taxon>Streptosporangiales</taxon>
        <taxon>Streptosporangiaceae</taxon>
        <taxon>Nonomuraea</taxon>
    </lineage>
</organism>
<gene>
    <name evidence="4" type="ORF">GCM10022224_032520</name>
</gene>
<dbReference type="PROSITE" id="PS51462">
    <property type="entry name" value="NUDIX"/>
    <property type="match status" value="1"/>
</dbReference>
<dbReference type="InterPro" id="IPR000086">
    <property type="entry name" value="NUDIX_hydrolase_dom"/>
</dbReference>
<dbReference type="EMBL" id="BAAAZP010000062">
    <property type="protein sequence ID" value="GAA3665748.1"/>
    <property type="molecule type" value="Genomic_DNA"/>
</dbReference>
<reference evidence="5" key="1">
    <citation type="journal article" date="2019" name="Int. J. Syst. Evol. Microbiol.">
        <title>The Global Catalogue of Microorganisms (GCM) 10K type strain sequencing project: providing services to taxonomists for standard genome sequencing and annotation.</title>
        <authorList>
            <consortium name="The Broad Institute Genomics Platform"/>
            <consortium name="The Broad Institute Genome Sequencing Center for Infectious Disease"/>
            <person name="Wu L."/>
            <person name="Ma J."/>
        </authorList>
    </citation>
    <scope>NUCLEOTIDE SEQUENCE [LARGE SCALE GENOMIC DNA]</scope>
    <source>
        <strain evidence="5">JCM 16904</strain>
    </source>
</reference>
<dbReference type="RefSeq" id="WP_344877744.1">
    <property type="nucleotide sequence ID" value="NZ_BAAAZP010000062.1"/>
</dbReference>
<dbReference type="Gene3D" id="3.90.79.10">
    <property type="entry name" value="Nucleoside Triphosphate Pyrophosphohydrolase"/>
    <property type="match status" value="1"/>
</dbReference>
<dbReference type="Proteomes" id="UP001500902">
    <property type="component" value="Unassembled WGS sequence"/>
</dbReference>
<evidence type="ECO:0000313" key="5">
    <source>
        <dbReference type="Proteomes" id="UP001500902"/>
    </source>
</evidence>
<comment type="caution">
    <text evidence="4">The sequence shown here is derived from an EMBL/GenBank/DDBJ whole genome shotgun (WGS) entry which is preliminary data.</text>
</comment>
<evidence type="ECO:0000256" key="1">
    <source>
        <dbReference type="ARBA" id="ARBA00001946"/>
    </source>
</evidence>
<keyword evidence="2" id="KW-0378">Hydrolase</keyword>
<accession>A0ABP7BQ32</accession>
<dbReference type="PANTHER" id="PTHR43046:SF14">
    <property type="entry name" value="MUTT_NUDIX FAMILY PROTEIN"/>
    <property type="match status" value="1"/>
</dbReference>
<dbReference type="Pfam" id="PF00293">
    <property type="entry name" value="NUDIX"/>
    <property type="match status" value="1"/>
</dbReference>
<comment type="cofactor">
    <cofactor evidence="1">
        <name>Mg(2+)</name>
        <dbReference type="ChEBI" id="CHEBI:18420"/>
    </cofactor>
</comment>
<sequence>MRPSVRGVLLDHDERLVLFRRTVPGRAPYWSVPGGHVEPEDGTLEDTLHRELLEELGATVSAVTPLVTVSYPWQGEVKTQHVFGCRLVSMDPELRNGPEFEDPSRGAYEVERVRLERSELFARNLVPQAVAGYLSATITALPRLIGRRPGRRADRPVRGRGAGA</sequence>
<evidence type="ECO:0000259" key="3">
    <source>
        <dbReference type="PROSITE" id="PS51462"/>
    </source>
</evidence>
<dbReference type="PANTHER" id="PTHR43046">
    <property type="entry name" value="GDP-MANNOSE MANNOSYL HYDROLASE"/>
    <property type="match status" value="1"/>
</dbReference>
<proteinExistence type="predicted"/>
<dbReference type="SUPFAM" id="SSF55811">
    <property type="entry name" value="Nudix"/>
    <property type="match status" value="1"/>
</dbReference>
<evidence type="ECO:0000256" key="2">
    <source>
        <dbReference type="ARBA" id="ARBA00022801"/>
    </source>
</evidence>